<evidence type="ECO:0008006" key="3">
    <source>
        <dbReference type="Google" id="ProtNLM"/>
    </source>
</evidence>
<protein>
    <recommendedName>
        <fullName evidence="3">F-box associated domain-containing protein</fullName>
    </recommendedName>
</protein>
<proteinExistence type="predicted"/>
<dbReference type="Proteomes" id="UP001152523">
    <property type="component" value="Unassembled WGS sequence"/>
</dbReference>
<name>A0AAV0FNL5_9ASTE</name>
<organism evidence="1 2">
    <name type="scientific">Cuscuta epithymum</name>
    <dbReference type="NCBI Taxonomy" id="186058"/>
    <lineage>
        <taxon>Eukaryota</taxon>
        <taxon>Viridiplantae</taxon>
        <taxon>Streptophyta</taxon>
        <taxon>Embryophyta</taxon>
        <taxon>Tracheophyta</taxon>
        <taxon>Spermatophyta</taxon>
        <taxon>Magnoliopsida</taxon>
        <taxon>eudicotyledons</taxon>
        <taxon>Gunneridae</taxon>
        <taxon>Pentapetalae</taxon>
        <taxon>asterids</taxon>
        <taxon>lamiids</taxon>
        <taxon>Solanales</taxon>
        <taxon>Convolvulaceae</taxon>
        <taxon>Cuscuteae</taxon>
        <taxon>Cuscuta</taxon>
        <taxon>Cuscuta subgen. Cuscuta</taxon>
    </lineage>
</organism>
<sequence length="408" mass="46746">MQYKCVCKFFHNQIKNNHHFMRKFHEVNRGKYDCAVVEFKAEYGRPNNVLGLLLKEVDSDEIELKYLYIPGCRVSFLTCCQGMLCLVLSKSGDSVTHTGLASPLTGYDVLIWNPFIREIKQLPSVRVPAAAQELVRGKYGYEFHLNRAFGFGMCNRSMAWKAVMLWNYVGNFGKNEKFQVAMVCSQRVGDGSWSWKQIDVVPNLVVWDKEGCYAKGRYYWRVLDDCDRNAVIRYQGWTKNCWDIWLMSGSGVNGDVEWNKLVNIEYGASIDRHEYLKPPVQSCKAWKECFVPLGVWNHQGGDGRRHSHLVAIPFQNILCRYSVNGCPREGNNPMHYLVCIDLGTQEMKWVYLTPGKKIIKIVSTSAGGSYVQVCTDTDHINTVLDSDFKIPHHVASSRTYQASLEFIP</sequence>
<comment type="caution">
    <text evidence="1">The sequence shown here is derived from an EMBL/GenBank/DDBJ whole genome shotgun (WGS) entry which is preliminary data.</text>
</comment>
<dbReference type="EMBL" id="CAMAPF010000997">
    <property type="protein sequence ID" value="CAH9136989.1"/>
    <property type="molecule type" value="Genomic_DNA"/>
</dbReference>
<gene>
    <name evidence="1" type="ORF">CEPIT_LOCUS35700</name>
</gene>
<dbReference type="AlphaFoldDB" id="A0AAV0FNL5"/>
<accession>A0AAV0FNL5</accession>
<evidence type="ECO:0000313" key="2">
    <source>
        <dbReference type="Proteomes" id="UP001152523"/>
    </source>
</evidence>
<keyword evidence="2" id="KW-1185">Reference proteome</keyword>
<reference evidence="1" key="1">
    <citation type="submission" date="2022-07" db="EMBL/GenBank/DDBJ databases">
        <authorList>
            <person name="Macas J."/>
            <person name="Novak P."/>
            <person name="Neumann P."/>
        </authorList>
    </citation>
    <scope>NUCLEOTIDE SEQUENCE</scope>
</reference>
<evidence type="ECO:0000313" key="1">
    <source>
        <dbReference type="EMBL" id="CAH9136989.1"/>
    </source>
</evidence>